<dbReference type="InterPro" id="IPR050808">
    <property type="entry name" value="Phage_Integrase"/>
</dbReference>
<dbReference type="InterPro" id="IPR010998">
    <property type="entry name" value="Integrase_recombinase_N"/>
</dbReference>
<keyword evidence="4" id="KW-0233">DNA recombination</keyword>
<dbReference type="Proteomes" id="UP000003288">
    <property type="component" value="Unassembled WGS sequence"/>
</dbReference>
<dbReference type="InterPro" id="IPR002104">
    <property type="entry name" value="Integrase_catalytic"/>
</dbReference>
<dbReference type="InterPro" id="IPR038488">
    <property type="entry name" value="Integrase_DNA-bd_sf"/>
</dbReference>
<protein>
    <submittedName>
        <fullName evidence="8">Integrase</fullName>
    </submittedName>
</protein>
<evidence type="ECO:0000313" key="9">
    <source>
        <dbReference type="Proteomes" id="UP000003288"/>
    </source>
</evidence>
<dbReference type="PANTHER" id="PTHR30629">
    <property type="entry name" value="PROPHAGE INTEGRASE"/>
    <property type="match status" value="1"/>
</dbReference>
<dbReference type="GO" id="GO:0006310">
    <property type="term" value="P:DNA recombination"/>
    <property type="evidence" value="ECO:0007669"/>
    <property type="project" value="UniProtKB-KW"/>
</dbReference>
<feature type="domain" description="Tyr recombinase" evidence="6">
    <location>
        <begin position="223"/>
        <end position="411"/>
    </location>
</feature>
<dbReference type="InterPro" id="IPR044068">
    <property type="entry name" value="CB"/>
</dbReference>
<dbReference type="GO" id="GO:0003677">
    <property type="term" value="F:DNA binding"/>
    <property type="evidence" value="ECO:0007669"/>
    <property type="project" value="UniProtKB-UniRule"/>
</dbReference>
<evidence type="ECO:0000256" key="2">
    <source>
        <dbReference type="ARBA" id="ARBA00022908"/>
    </source>
</evidence>
<evidence type="ECO:0000259" key="6">
    <source>
        <dbReference type="PROSITE" id="PS51898"/>
    </source>
</evidence>
<dbReference type="Pfam" id="PF00589">
    <property type="entry name" value="Phage_integrase"/>
    <property type="match status" value="1"/>
</dbReference>
<proteinExistence type="inferred from homology"/>
<dbReference type="PANTHER" id="PTHR30629:SF2">
    <property type="entry name" value="PROPHAGE INTEGRASE INTS-RELATED"/>
    <property type="match status" value="1"/>
</dbReference>
<dbReference type="PROSITE" id="PS51900">
    <property type="entry name" value="CB"/>
    <property type="match status" value="1"/>
</dbReference>
<dbReference type="EMBL" id="ABCJ01000003">
    <property type="protein sequence ID" value="EDM23799.1"/>
    <property type="molecule type" value="Genomic_DNA"/>
</dbReference>
<accession>A0AAI9AHX1</accession>
<evidence type="ECO:0000313" key="8">
    <source>
        <dbReference type="EMBL" id="EDM23799.1"/>
    </source>
</evidence>
<comment type="similarity">
    <text evidence="1">Belongs to the 'phage' integrase family.</text>
</comment>
<dbReference type="PROSITE" id="PS51898">
    <property type="entry name" value="TYR_RECOMBINASE"/>
    <property type="match status" value="1"/>
</dbReference>
<dbReference type="Gene3D" id="3.30.160.390">
    <property type="entry name" value="Integrase, DNA-binding domain"/>
    <property type="match status" value="1"/>
</dbReference>
<keyword evidence="2" id="KW-0229">DNA integration</keyword>
<evidence type="ECO:0000256" key="1">
    <source>
        <dbReference type="ARBA" id="ARBA00008857"/>
    </source>
</evidence>
<feature type="domain" description="Core-binding (CB)" evidence="7">
    <location>
        <begin position="110"/>
        <end position="194"/>
    </location>
</feature>
<comment type="caution">
    <text evidence="8">The sequence shown here is derived from an EMBL/GenBank/DDBJ whole genome shotgun (WGS) entry which is preliminary data.</text>
</comment>
<evidence type="ECO:0000256" key="3">
    <source>
        <dbReference type="ARBA" id="ARBA00023125"/>
    </source>
</evidence>
<keyword evidence="3 5" id="KW-0238">DNA-binding</keyword>
<organism evidence="8 9">
    <name type="scientific">Caminibacter mediatlanticus TB-2</name>
    <dbReference type="NCBI Taxonomy" id="391592"/>
    <lineage>
        <taxon>Bacteria</taxon>
        <taxon>Pseudomonadati</taxon>
        <taxon>Campylobacterota</taxon>
        <taxon>Epsilonproteobacteria</taxon>
        <taxon>Nautiliales</taxon>
        <taxon>Nautiliaceae</taxon>
        <taxon>Caminibacter</taxon>
    </lineage>
</organism>
<gene>
    <name evidence="8" type="ORF">CMTB2_00989</name>
</gene>
<evidence type="ECO:0000256" key="5">
    <source>
        <dbReference type="PROSITE-ProRule" id="PRU01248"/>
    </source>
</evidence>
<dbReference type="Gene3D" id="1.10.150.130">
    <property type="match status" value="1"/>
</dbReference>
<dbReference type="Gene3D" id="1.10.443.10">
    <property type="entry name" value="Intergrase catalytic core"/>
    <property type="match status" value="1"/>
</dbReference>
<evidence type="ECO:0000259" key="7">
    <source>
        <dbReference type="PROSITE" id="PS51900"/>
    </source>
</evidence>
<name>A0AAI9AHX1_9BACT</name>
<dbReference type="InterPro" id="IPR011010">
    <property type="entry name" value="DNA_brk_join_enz"/>
</dbReference>
<dbReference type="SUPFAM" id="SSF56349">
    <property type="entry name" value="DNA breaking-rejoining enzymes"/>
    <property type="match status" value="1"/>
</dbReference>
<evidence type="ECO:0000256" key="4">
    <source>
        <dbReference type="ARBA" id="ARBA00023172"/>
    </source>
</evidence>
<dbReference type="AlphaFoldDB" id="A0AAI9AHX1"/>
<sequence>MTLKEIRKLKWSGKREYYRIEQGLYVEVLKNKKVYRLITKKNGKQIKATLGNFDEKTLTDVKKLKDRILVAIKDMDYNKATEYIRKELGIRESKKDKELKSKKVKENEKFLLKNIIQEFLQTRTKQEQNRIRNYIIKLLGDKDVREITKIDIIDFFKKVRELNVNPKKTTYLTNKMATIKRLKNNLNLFYKFLYLQFDIEHNPISNLTMKDIENLLGEKYKVTHFKATTNLNDIQELYKKICELKTDKDVNVNTHKTTSIYTKYALMFLMLTALRNGTLRRLEWEMIDWNKKVINIPGAITKTKKDFRLPLTDEMLKILKELEKINKKQKGLIFKGRNNNMMSENTLNVKIKKLSNNKTTAHGIRSAFATILKEQGENPLFVEEQLMHIVENKVGQAYTRTDYLVQRRKLLKKWESLITVKTQKEEQKSKITFSF</sequence>
<dbReference type="RefSeq" id="WP_007474353.1">
    <property type="nucleotide sequence ID" value="NZ_ABCJ01000003.1"/>
</dbReference>
<reference evidence="8 9" key="1">
    <citation type="journal article" date="2011" name="Stand. Genomic Sci.">
        <title>Draft genome sequence of Caminibacter mediatlanticus strain TB-2, an epsilonproteobacterium isolated from a deep-sea hydrothermal vent.</title>
        <authorList>
            <person name="Giovannelli D."/>
            <person name="Ferriera S."/>
            <person name="Johnson J."/>
            <person name="Kravitz S."/>
            <person name="Perez-Rodriguez I."/>
            <person name="Ricci J."/>
            <person name="O'Brien C."/>
            <person name="Voordeckers J.W."/>
            <person name="Bini E."/>
            <person name="Vetriani C."/>
        </authorList>
    </citation>
    <scope>NUCLEOTIDE SEQUENCE [LARGE SCALE GENOMIC DNA]</scope>
    <source>
        <strain evidence="8 9">TB-2</strain>
    </source>
</reference>
<dbReference type="GO" id="GO:0015074">
    <property type="term" value="P:DNA integration"/>
    <property type="evidence" value="ECO:0007669"/>
    <property type="project" value="UniProtKB-KW"/>
</dbReference>
<dbReference type="InterPro" id="IPR013762">
    <property type="entry name" value="Integrase-like_cat_sf"/>
</dbReference>
<dbReference type="CDD" id="cd00801">
    <property type="entry name" value="INT_P4_C"/>
    <property type="match status" value="1"/>
</dbReference>